<evidence type="ECO:0000259" key="6">
    <source>
        <dbReference type="PROSITE" id="PS50045"/>
    </source>
</evidence>
<gene>
    <name evidence="8" type="ordered locus">Acid_6786</name>
</gene>
<dbReference type="GO" id="GO:0006355">
    <property type="term" value="P:regulation of DNA-templated transcription"/>
    <property type="evidence" value="ECO:0007669"/>
    <property type="project" value="InterPro"/>
</dbReference>
<dbReference type="Pfam" id="PF25601">
    <property type="entry name" value="AAA_lid_14"/>
    <property type="match status" value="1"/>
</dbReference>
<dbReference type="PROSITE" id="PS00688">
    <property type="entry name" value="SIGMA54_INTERACT_3"/>
    <property type="match status" value="1"/>
</dbReference>
<keyword evidence="2" id="KW-0067">ATP-binding</keyword>
<sequence length="462" mass="51033">MRRVLVVDDEASQRSAVARMIDRWGFSTDTAADGAEAFRKAQEFNFDAIVTDLMMPGMDGIELLHRLRQEYPVGPSTIVVTAYGNIETAISTVHEYGAFWFIEKPIRPRAFRILLERAIAQRQLVQRSERLERQLCSHGFLGKLVGNSAPMQEVFFVALQAAPTNVTVLVTGESGTGKELVARAIHDQSPRCAGPFIAVNCAAIPETLIESELFGHEKGAFTGAFERRAGCFELAQDGTLLLDEIGDMPLALQAKLLRVLEDHRIRRVGASNEVQVDVRVIASTNKDLQRLSSDGGFRADLYFRLSVLQIALPPLRDHMEDLPDLCAALLEQINSRHQTRVTGIDPAALGALASHEWPGNVRELRNVLERAAVLAREGEIAISHLPSGLGWAAPERVMRQLGTLPSVTLPVGITLEQAEREMIEITLMHTRHNQRKAAEILGISAKTLYNKLRDYGGVVAEE</sequence>
<evidence type="ECO:0000256" key="4">
    <source>
        <dbReference type="ARBA" id="ARBA00023163"/>
    </source>
</evidence>
<dbReference type="EMBL" id="CP000473">
    <property type="protein sequence ID" value="ABJ87704.1"/>
    <property type="molecule type" value="Genomic_DNA"/>
</dbReference>
<dbReference type="InterPro" id="IPR003593">
    <property type="entry name" value="AAA+_ATPase"/>
</dbReference>
<dbReference type="InterPro" id="IPR025662">
    <property type="entry name" value="Sigma_54_int_dom_ATP-bd_1"/>
</dbReference>
<dbReference type="InterPro" id="IPR027417">
    <property type="entry name" value="P-loop_NTPase"/>
</dbReference>
<feature type="modified residue" description="4-aspartylphosphate" evidence="5">
    <location>
        <position position="52"/>
    </location>
</feature>
<dbReference type="PROSITE" id="PS50110">
    <property type="entry name" value="RESPONSE_REGULATORY"/>
    <property type="match status" value="1"/>
</dbReference>
<dbReference type="InterPro" id="IPR058031">
    <property type="entry name" value="AAA_lid_NorR"/>
</dbReference>
<dbReference type="SMART" id="SM00382">
    <property type="entry name" value="AAA"/>
    <property type="match status" value="1"/>
</dbReference>
<dbReference type="Gene3D" id="3.40.50.300">
    <property type="entry name" value="P-loop containing nucleotide triphosphate hydrolases"/>
    <property type="match status" value="1"/>
</dbReference>
<dbReference type="CDD" id="cd00009">
    <property type="entry name" value="AAA"/>
    <property type="match status" value="1"/>
</dbReference>
<dbReference type="GO" id="GO:0000160">
    <property type="term" value="P:phosphorelay signal transduction system"/>
    <property type="evidence" value="ECO:0007669"/>
    <property type="project" value="InterPro"/>
</dbReference>
<dbReference type="InterPro" id="IPR001789">
    <property type="entry name" value="Sig_transdc_resp-reg_receiver"/>
</dbReference>
<dbReference type="InterPro" id="IPR011006">
    <property type="entry name" value="CheY-like_superfamily"/>
</dbReference>
<dbReference type="InterPro" id="IPR009057">
    <property type="entry name" value="Homeodomain-like_sf"/>
</dbReference>
<name>Q01RL6_SOLUE</name>
<dbReference type="KEGG" id="sus:Acid_6786"/>
<keyword evidence="1" id="KW-0547">Nucleotide-binding</keyword>
<dbReference type="OrthoDB" id="9803970at2"/>
<proteinExistence type="predicted"/>
<dbReference type="GO" id="GO:0043565">
    <property type="term" value="F:sequence-specific DNA binding"/>
    <property type="evidence" value="ECO:0007669"/>
    <property type="project" value="InterPro"/>
</dbReference>
<evidence type="ECO:0000259" key="7">
    <source>
        <dbReference type="PROSITE" id="PS50110"/>
    </source>
</evidence>
<dbReference type="InParanoid" id="Q01RL6"/>
<keyword evidence="4" id="KW-0804">Transcription</keyword>
<dbReference type="PRINTS" id="PR01590">
    <property type="entry name" value="HTHFIS"/>
</dbReference>
<dbReference type="Pfam" id="PF00158">
    <property type="entry name" value="Sigma54_activat"/>
    <property type="match status" value="1"/>
</dbReference>
<dbReference type="Gene3D" id="1.10.8.60">
    <property type="match status" value="1"/>
</dbReference>
<dbReference type="GO" id="GO:0005524">
    <property type="term" value="F:ATP binding"/>
    <property type="evidence" value="ECO:0007669"/>
    <property type="project" value="UniProtKB-KW"/>
</dbReference>
<evidence type="ECO:0000313" key="8">
    <source>
        <dbReference type="EMBL" id="ABJ87704.1"/>
    </source>
</evidence>
<dbReference type="HOGENOM" id="CLU_000445_0_6_0"/>
<evidence type="ECO:0000256" key="1">
    <source>
        <dbReference type="ARBA" id="ARBA00022741"/>
    </source>
</evidence>
<protein>
    <submittedName>
        <fullName evidence="8">Two component, sigma54 specific, transcriptional regulator, Fis family</fullName>
    </submittedName>
</protein>
<evidence type="ECO:0000256" key="5">
    <source>
        <dbReference type="PROSITE-ProRule" id="PRU00169"/>
    </source>
</evidence>
<dbReference type="PROSITE" id="PS50045">
    <property type="entry name" value="SIGMA54_INTERACT_4"/>
    <property type="match status" value="1"/>
</dbReference>
<dbReference type="InterPro" id="IPR002078">
    <property type="entry name" value="Sigma_54_int"/>
</dbReference>
<dbReference type="Gene3D" id="3.40.50.2300">
    <property type="match status" value="1"/>
</dbReference>
<organism evidence="8">
    <name type="scientific">Solibacter usitatus (strain Ellin6076)</name>
    <dbReference type="NCBI Taxonomy" id="234267"/>
    <lineage>
        <taxon>Bacteria</taxon>
        <taxon>Pseudomonadati</taxon>
        <taxon>Acidobacteriota</taxon>
        <taxon>Terriglobia</taxon>
        <taxon>Bryobacterales</taxon>
        <taxon>Solibacteraceae</taxon>
        <taxon>Candidatus Solibacter</taxon>
    </lineage>
</organism>
<feature type="domain" description="Response regulatory" evidence="7">
    <location>
        <begin position="3"/>
        <end position="119"/>
    </location>
</feature>
<keyword evidence="5" id="KW-0597">Phosphoprotein</keyword>
<dbReference type="AlphaFoldDB" id="Q01RL6"/>
<dbReference type="InterPro" id="IPR025944">
    <property type="entry name" value="Sigma_54_int_dom_CS"/>
</dbReference>
<feature type="domain" description="Sigma-54 factor interaction" evidence="6">
    <location>
        <begin position="144"/>
        <end position="373"/>
    </location>
</feature>
<evidence type="ECO:0000256" key="2">
    <source>
        <dbReference type="ARBA" id="ARBA00022840"/>
    </source>
</evidence>
<dbReference type="SUPFAM" id="SSF46689">
    <property type="entry name" value="Homeodomain-like"/>
    <property type="match status" value="1"/>
</dbReference>
<dbReference type="Pfam" id="PF02954">
    <property type="entry name" value="HTH_8"/>
    <property type="match status" value="1"/>
</dbReference>
<evidence type="ECO:0000256" key="3">
    <source>
        <dbReference type="ARBA" id="ARBA00023015"/>
    </source>
</evidence>
<dbReference type="PANTHER" id="PTHR32071">
    <property type="entry name" value="TRANSCRIPTIONAL REGULATORY PROTEIN"/>
    <property type="match status" value="1"/>
</dbReference>
<keyword evidence="3" id="KW-0805">Transcription regulation</keyword>
<dbReference type="SMART" id="SM00448">
    <property type="entry name" value="REC"/>
    <property type="match status" value="1"/>
</dbReference>
<dbReference type="Pfam" id="PF00072">
    <property type="entry name" value="Response_reg"/>
    <property type="match status" value="1"/>
</dbReference>
<dbReference type="eggNOG" id="COG2204">
    <property type="taxonomic scope" value="Bacteria"/>
</dbReference>
<dbReference type="PANTHER" id="PTHR32071:SF113">
    <property type="entry name" value="ALGINATE BIOSYNTHESIS TRANSCRIPTIONAL REGULATORY PROTEIN ALGB"/>
    <property type="match status" value="1"/>
</dbReference>
<dbReference type="InterPro" id="IPR002197">
    <property type="entry name" value="HTH_Fis"/>
</dbReference>
<dbReference type="SUPFAM" id="SSF52172">
    <property type="entry name" value="CheY-like"/>
    <property type="match status" value="1"/>
</dbReference>
<dbReference type="SUPFAM" id="SSF52540">
    <property type="entry name" value="P-loop containing nucleoside triphosphate hydrolases"/>
    <property type="match status" value="1"/>
</dbReference>
<dbReference type="Gene3D" id="1.10.10.60">
    <property type="entry name" value="Homeodomain-like"/>
    <property type="match status" value="1"/>
</dbReference>
<accession>Q01RL6</accession>
<dbReference type="FunFam" id="3.40.50.300:FF:000006">
    <property type="entry name" value="DNA-binding transcriptional regulator NtrC"/>
    <property type="match status" value="1"/>
</dbReference>
<dbReference type="PROSITE" id="PS00675">
    <property type="entry name" value="SIGMA54_INTERACT_1"/>
    <property type="match status" value="1"/>
</dbReference>
<dbReference type="STRING" id="234267.Acid_6786"/>
<reference evidence="8" key="1">
    <citation type="submission" date="2006-10" db="EMBL/GenBank/DDBJ databases">
        <title>Complete sequence of Solibacter usitatus Ellin6076.</title>
        <authorList>
            <consortium name="US DOE Joint Genome Institute"/>
            <person name="Copeland A."/>
            <person name="Lucas S."/>
            <person name="Lapidus A."/>
            <person name="Barry K."/>
            <person name="Detter J.C."/>
            <person name="Glavina del Rio T."/>
            <person name="Hammon N."/>
            <person name="Israni S."/>
            <person name="Dalin E."/>
            <person name="Tice H."/>
            <person name="Pitluck S."/>
            <person name="Thompson L.S."/>
            <person name="Brettin T."/>
            <person name="Bruce D."/>
            <person name="Han C."/>
            <person name="Tapia R."/>
            <person name="Gilna P."/>
            <person name="Schmutz J."/>
            <person name="Larimer F."/>
            <person name="Land M."/>
            <person name="Hauser L."/>
            <person name="Kyrpides N."/>
            <person name="Mikhailova N."/>
            <person name="Janssen P.H."/>
            <person name="Kuske C.R."/>
            <person name="Richardson P."/>
        </authorList>
    </citation>
    <scope>NUCLEOTIDE SEQUENCE</scope>
    <source>
        <strain evidence="8">Ellin6076</strain>
    </source>
</reference>